<feature type="domain" description="FAD-binding PCMH-type" evidence="7">
    <location>
        <begin position="134"/>
        <end position="354"/>
    </location>
</feature>
<dbReference type="PROSITE" id="PS00198">
    <property type="entry name" value="4FE4S_FER_1"/>
    <property type="match status" value="1"/>
</dbReference>
<comment type="caution">
    <text evidence="8">The sequence shown here is derived from an EMBL/GenBank/DDBJ whole genome shotgun (WGS) entry which is preliminary data.</text>
</comment>
<evidence type="ECO:0000256" key="3">
    <source>
        <dbReference type="ARBA" id="ARBA00022827"/>
    </source>
</evidence>
<keyword evidence="4" id="KW-0408">Iron</keyword>
<evidence type="ECO:0000313" key="9">
    <source>
        <dbReference type="Proteomes" id="UP000539075"/>
    </source>
</evidence>
<evidence type="ECO:0000256" key="5">
    <source>
        <dbReference type="ARBA" id="ARBA00023014"/>
    </source>
</evidence>
<dbReference type="SUPFAM" id="SSF56176">
    <property type="entry name" value="FAD-binding/transporter-associated domain-like"/>
    <property type="match status" value="1"/>
</dbReference>
<evidence type="ECO:0000259" key="7">
    <source>
        <dbReference type="PROSITE" id="PS51387"/>
    </source>
</evidence>
<dbReference type="Pfam" id="PF01565">
    <property type="entry name" value="FAD_binding_4"/>
    <property type="match status" value="1"/>
</dbReference>
<dbReference type="Pfam" id="PF02913">
    <property type="entry name" value="FAD-oxidase_C"/>
    <property type="match status" value="2"/>
</dbReference>
<dbReference type="GO" id="GO:0046872">
    <property type="term" value="F:metal ion binding"/>
    <property type="evidence" value="ECO:0007669"/>
    <property type="project" value="UniProtKB-KW"/>
</dbReference>
<dbReference type="EMBL" id="JACHGO010000006">
    <property type="protein sequence ID" value="MBB5144058.1"/>
    <property type="molecule type" value="Genomic_DNA"/>
</dbReference>
<dbReference type="InterPro" id="IPR016164">
    <property type="entry name" value="FAD-linked_Oxase-like_C"/>
</dbReference>
<dbReference type="InterPro" id="IPR004017">
    <property type="entry name" value="Cys_rich_dom"/>
</dbReference>
<sequence length="1183" mass="130818">MPHKGPHISISPDYVVNRILRINIDDFAEWPESVRNLAIAIAEELFLVAYNPFIDADTVRGSVRASFEKEAVSLAHYYATAIGEGITMFWSAHQAEMEFREKLIDALGDILPAECILTNPGALVESATDATDLRMELPLLVVEPDTTEQVAELVKLANDMKFALIPRGGGSGMTGGAVPARKRTLIVSLTRLTRVGDIDLKDMTVTCQAGAITQTVINAVDAAGALFSVDPASKQASSIGGNISENAGGPMAFEYGTTLDNLLWWRMVTPTGEIITIERENHPRHKILATETAVFVVKDVSGGVRNVVHLRGDEIRLPGLGKDVTNKALGGLPGMQKEGVDGIITEACFILHPKPKHKRIMVLEFFGRSMHPAAIVVRELVALRNRIREEGDYAHLSAMEEFNAKYVQAIEYKRKSEKYEGSPISVIILQVDGDDPYLLDTCVGDIVSVVEQQENVDIIVAADDKEGERFWEDRHKLSAIAKRTSGFKLNEDVVIPMERIPDFALFLEQVNLECTAAAYRHALQEVGRLPGYPMEDKDFNREFSQASKAASGDISAADLSDMEMADRADTFLEALKEKYPHLAKKIIKIHEYMNASRIVVASHMHAGDGNCHVNIPVNSNDAQMLEEAEEVAARVMAECQEMGGEVSGEHGIGITKIAFFSKEKMDALRAFKERVDPRDVMNPAKLVYRDLPVRPFTFSFNRLIRDIRESGLPDKDKLIHLLTSIQVCTRCGKCKQVCSMCYPERSMQYHPRNKNMVLGMLLEAVYYSQVNKGRIDERLLKWMRDVVEHCTACGRCMANCPVKIPSGEVALTLRALLEHEGAGGHPIKGRALDWLGHDIANRVPKAAKMASLGQKMQNKFLGFVPEVWKRRMQSPLFSGRGPKMGYTNLYEALKLHRGAVFAPEEPTPGMPLVLYFPGCGGALFYDRIGVSSIMLLLKAGFAVAVPPRHMCCGFPLLAAGMDTAFEDNMAQNRQYMASMLRNLAKQGFDCKYLVTACGSCRDGLERMNLQAQFPDLLMRDVAQLTLPLLSRDDLSAPLPEGSKVLYHGACHCEWADVHKVKGQQQVVRTLADFTGAKVALNPGCCGESGMGAMTSPQIYNLLRSRKQKRLGDAMGENYEGPVVVGCPSCKIGIARCLINMHDKHPVLHVAEWLAGLVDGEDRRQSFRKKVNETKGDVRVINLK</sequence>
<dbReference type="GO" id="GO:0016491">
    <property type="term" value="F:oxidoreductase activity"/>
    <property type="evidence" value="ECO:0007669"/>
    <property type="project" value="UniProtKB-ARBA"/>
</dbReference>
<dbReference type="PROSITE" id="PS51387">
    <property type="entry name" value="FAD_PCMH"/>
    <property type="match status" value="1"/>
</dbReference>
<dbReference type="GO" id="GO:0071949">
    <property type="term" value="F:FAD binding"/>
    <property type="evidence" value="ECO:0007669"/>
    <property type="project" value="InterPro"/>
</dbReference>
<dbReference type="Gene3D" id="1.10.1060.10">
    <property type="entry name" value="Alpha-helical ferredoxin"/>
    <property type="match status" value="1"/>
</dbReference>
<keyword evidence="1" id="KW-0285">Flavoprotein</keyword>
<dbReference type="InterPro" id="IPR006094">
    <property type="entry name" value="Oxid_FAD_bind_N"/>
</dbReference>
<dbReference type="Gene3D" id="3.30.465.10">
    <property type="match status" value="1"/>
</dbReference>
<reference evidence="8 9" key="1">
    <citation type="submission" date="2020-08" db="EMBL/GenBank/DDBJ databases">
        <title>Genomic Encyclopedia of Type Strains, Phase IV (KMG-IV): sequencing the most valuable type-strain genomes for metagenomic binning, comparative biology and taxonomic classification.</title>
        <authorList>
            <person name="Goeker M."/>
        </authorList>
    </citation>
    <scope>NUCLEOTIDE SEQUENCE [LARGE SCALE GENOMIC DNA]</scope>
    <source>
        <strain evidence="8 9">DSM 11275</strain>
    </source>
</reference>
<keyword evidence="2" id="KW-0479">Metal-binding</keyword>
<dbReference type="Pfam" id="PF02754">
    <property type="entry name" value="CCG"/>
    <property type="match status" value="2"/>
</dbReference>
<evidence type="ECO:0000256" key="2">
    <source>
        <dbReference type="ARBA" id="ARBA00022723"/>
    </source>
</evidence>
<evidence type="ECO:0000256" key="1">
    <source>
        <dbReference type="ARBA" id="ARBA00022630"/>
    </source>
</evidence>
<evidence type="ECO:0000256" key="4">
    <source>
        <dbReference type="ARBA" id="ARBA00023004"/>
    </source>
</evidence>
<dbReference type="InterPro" id="IPR016166">
    <property type="entry name" value="FAD-bd_PCMH"/>
</dbReference>
<dbReference type="SUPFAM" id="SSF46548">
    <property type="entry name" value="alpha-helical ferredoxin"/>
    <property type="match status" value="1"/>
</dbReference>
<dbReference type="InterPro" id="IPR009051">
    <property type="entry name" value="Helical_ferredxn"/>
</dbReference>
<dbReference type="GO" id="GO:0051536">
    <property type="term" value="F:iron-sulfur cluster binding"/>
    <property type="evidence" value="ECO:0007669"/>
    <property type="project" value="UniProtKB-KW"/>
</dbReference>
<keyword evidence="5" id="KW-0411">Iron-sulfur</keyword>
<organism evidence="8 9">
    <name type="scientific">Desulfovibrio intestinalis</name>
    <dbReference type="NCBI Taxonomy" id="58621"/>
    <lineage>
        <taxon>Bacteria</taxon>
        <taxon>Pseudomonadati</taxon>
        <taxon>Thermodesulfobacteriota</taxon>
        <taxon>Desulfovibrionia</taxon>
        <taxon>Desulfovibrionales</taxon>
        <taxon>Desulfovibrionaceae</taxon>
        <taxon>Desulfovibrio</taxon>
    </lineage>
</organism>
<dbReference type="InterPro" id="IPR017896">
    <property type="entry name" value="4Fe4S_Fe-S-bd"/>
</dbReference>
<protein>
    <submittedName>
        <fullName evidence="8">FAD/FMN-containing dehydrogenase/Fe-S oxidoreductase</fullName>
    </submittedName>
</protein>
<evidence type="ECO:0000313" key="8">
    <source>
        <dbReference type="EMBL" id="MBB5144058.1"/>
    </source>
</evidence>
<dbReference type="Proteomes" id="UP000539075">
    <property type="component" value="Unassembled WGS sequence"/>
</dbReference>
<evidence type="ECO:0000259" key="6">
    <source>
        <dbReference type="PROSITE" id="PS51379"/>
    </source>
</evidence>
<dbReference type="Gene3D" id="3.30.70.2740">
    <property type="match status" value="1"/>
</dbReference>
<name>A0A7W8C395_9BACT</name>
<dbReference type="InterPro" id="IPR016169">
    <property type="entry name" value="FAD-bd_PCMH_sub2"/>
</dbReference>
<dbReference type="InterPro" id="IPR051914">
    <property type="entry name" value="FAD-linked_OxidoTrans_Type4"/>
</dbReference>
<dbReference type="PROSITE" id="PS51379">
    <property type="entry name" value="4FE4S_FER_2"/>
    <property type="match status" value="1"/>
</dbReference>
<dbReference type="PANTHER" id="PTHR42934">
    <property type="entry name" value="GLYCOLATE OXIDASE SUBUNIT GLCD"/>
    <property type="match status" value="1"/>
</dbReference>
<accession>A0A7W8C395</accession>
<gene>
    <name evidence="8" type="ORF">HNQ38_002166</name>
</gene>
<dbReference type="Pfam" id="PF13183">
    <property type="entry name" value="Fer4_8"/>
    <property type="match status" value="1"/>
</dbReference>
<dbReference type="PANTHER" id="PTHR42934:SF2">
    <property type="entry name" value="GLYCOLATE OXIDASE SUBUNIT GLCD"/>
    <property type="match status" value="1"/>
</dbReference>
<dbReference type="SUPFAM" id="SSF55103">
    <property type="entry name" value="FAD-linked oxidases, C-terminal domain"/>
    <property type="match status" value="1"/>
</dbReference>
<keyword evidence="3" id="KW-0274">FAD</keyword>
<dbReference type="InterPro" id="IPR004113">
    <property type="entry name" value="FAD-bd_oxidored_4_C"/>
</dbReference>
<proteinExistence type="predicted"/>
<dbReference type="RefSeq" id="WP_183720310.1">
    <property type="nucleotide sequence ID" value="NZ_JACHGO010000006.1"/>
</dbReference>
<dbReference type="AlphaFoldDB" id="A0A7W8C395"/>
<dbReference type="InterPro" id="IPR017900">
    <property type="entry name" value="4Fe4S_Fe_S_CS"/>
</dbReference>
<dbReference type="InterPro" id="IPR036318">
    <property type="entry name" value="FAD-bd_PCMH-like_sf"/>
</dbReference>
<feature type="domain" description="4Fe-4S ferredoxin-type" evidence="6">
    <location>
        <begin position="780"/>
        <end position="810"/>
    </location>
</feature>
<keyword evidence="9" id="KW-1185">Reference proteome</keyword>